<proteinExistence type="predicted"/>
<keyword evidence="3" id="KW-0479">Metal-binding</keyword>
<dbReference type="PANTHER" id="PTHR10127:SF831">
    <property type="entry name" value="ZINC METALLOPROTEINASE NAS-37"/>
    <property type="match status" value="1"/>
</dbReference>
<keyword evidence="3" id="KW-0482">Metalloprotease</keyword>
<dbReference type="InterPro" id="IPR024079">
    <property type="entry name" value="MetalloPept_cat_dom_sf"/>
</dbReference>
<protein>
    <recommendedName>
        <fullName evidence="3">Metalloendopeptidase</fullName>
        <ecNumber evidence="3">3.4.24.-</ecNumber>
    </recommendedName>
</protein>
<dbReference type="EMBL" id="WIXE01002866">
    <property type="protein sequence ID" value="KAK5984446.1"/>
    <property type="molecule type" value="Genomic_DNA"/>
</dbReference>
<name>A0AAN8FRJ4_TRICO</name>
<dbReference type="SUPFAM" id="SSF55486">
    <property type="entry name" value="Metalloproteases ('zincins'), catalytic domain"/>
    <property type="match status" value="1"/>
</dbReference>
<dbReference type="GO" id="GO:0006508">
    <property type="term" value="P:proteolysis"/>
    <property type="evidence" value="ECO:0007669"/>
    <property type="project" value="UniProtKB-KW"/>
</dbReference>
<dbReference type="PRINTS" id="PR00480">
    <property type="entry name" value="ASTACIN"/>
</dbReference>
<evidence type="ECO:0000313" key="5">
    <source>
        <dbReference type="EMBL" id="KAK5984446.1"/>
    </source>
</evidence>
<dbReference type="AlphaFoldDB" id="A0AAN8FRJ4"/>
<dbReference type="InterPro" id="IPR006026">
    <property type="entry name" value="Peptidase_Metallo"/>
</dbReference>
<comment type="caution">
    <text evidence="5">The sequence shown here is derived from an EMBL/GenBank/DDBJ whole genome shotgun (WGS) entry which is preliminary data.</text>
</comment>
<accession>A0AAN8FRJ4</accession>
<dbReference type="SMART" id="SM00235">
    <property type="entry name" value="ZnMc"/>
    <property type="match status" value="1"/>
</dbReference>
<dbReference type="PANTHER" id="PTHR10127">
    <property type="entry name" value="DISCOIDIN, CUB, EGF, LAMININ , AND ZINC METALLOPROTEASE DOMAIN CONTAINING"/>
    <property type="match status" value="1"/>
</dbReference>
<dbReference type="Proteomes" id="UP001331761">
    <property type="component" value="Unassembled WGS sequence"/>
</dbReference>
<dbReference type="EC" id="3.4.24.-" evidence="3"/>
<keyword evidence="3" id="KW-0645">Protease</keyword>
<feature type="chain" id="PRO_5042672595" description="Metalloendopeptidase" evidence="3">
    <location>
        <begin position="26"/>
        <end position="259"/>
    </location>
</feature>
<keyword evidence="3" id="KW-0862">Zinc</keyword>
<evidence type="ECO:0000256" key="1">
    <source>
        <dbReference type="ARBA" id="ARBA00023157"/>
    </source>
</evidence>
<feature type="domain" description="Peptidase M12A" evidence="4">
    <location>
        <begin position="75"/>
        <end position="253"/>
    </location>
</feature>
<organism evidence="5 6">
    <name type="scientific">Trichostrongylus colubriformis</name>
    <name type="common">Black scour worm</name>
    <dbReference type="NCBI Taxonomy" id="6319"/>
    <lineage>
        <taxon>Eukaryota</taxon>
        <taxon>Metazoa</taxon>
        <taxon>Ecdysozoa</taxon>
        <taxon>Nematoda</taxon>
        <taxon>Chromadorea</taxon>
        <taxon>Rhabditida</taxon>
        <taxon>Rhabditina</taxon>
        <taxon>Rhabditomorpha</taxon>
        <taxon>Strongyloidea</taxon>
        <taxon>Trichostrongylidae</taxon>
        <taxon>Trichostrongylus</taxon>
    </lineage>
</organism>
<keyword evidence="6" id="KW-1185">Reference proteome</keyword>
<keyword evidence="3" id="KW-0378">Hydrolase</keyword>
<dbReference type="Pfam" id="PF01400">
    <property type="entry name" value="Astacin"/>
    <property type="match status" value="1"/>
</dbReference>
<feature type="signal peptide" evidence="3">
    <location>
        <begin position="1"/>
        <end position="25"/>
    </location>
</feature>
<keyword evidence="1" id="KW-1015">Disulfide bond</keyword>
<evidence type="ECO:0000256" key="2">
    <source>
        <dbReference type="PROSITE-ProRule" id="PRU01211"/>
    </source>
</evidence>
<dbReference type="InterPro" id="IPR001506">
    <property type="entry name" value="Peptidase_M12A"/>
</dbReference>
<keyword evidence="3" id="KW-0732">Signal</keyword>
<evidence type="ECO:0000313" key="6">
    <source>
        <dbReference type="Proteomes" id="UP001331761"/>
    </source>
</evidence>
<comment type="caution">
    <text evidence="2">Lacks conserved residue(s) required for the propagation of feature annotation.</text>
</comment>
<dbReference type="Gene3D" id="3.40.390.10">
    <property type="entry name" value="Collagenase (Catalytic Domain)"/>
    <property type="match status" value="1"/>
</dbReference>
<gene>
    <name evidence="5" type="ORF">GCK32_008324</name>
</gene>
<reference evidence="5 6" key="1">
    <citation type="submission" date="2019-10" db="EMBL/GenBank/DDBJ databases">
        <title>Assembly and Annotation for the nematode Trichostrongylus colubriformis.</title>
        <authorList>
            <person name="Martin J."/>
        </authorList>
    </citation>
    <scope>NUCLEOTIDE SEQUENCE [LARGE SCALE GENOMIC DNA]</scope>
    <source>
        <strain evidence="5">G859</strain>
        <tissue evidence="5">Whole worm</tissue>
    </source>
</reference>
<comment type="cofactor">
    <cofactor evidence="3">
        <name>Zn(2+)</name>
        <dbReference type="ChEBI" id="CHEBI:29105"/>
    </cofactor>
    <text evidence="3">Binds 1 zinc ion per subunit.</text>
</comment>
<dbReference type="GO" id="GO:0008270">
    <property type="term" value="F:zinc ion binding"/>
    <property type="evidence" value="ECO:0007669"/>
    <property type="project" value="InterPro"/>
</dbReference>
<evidence type="ECO:0000259" key="4">
    <source>
        <dbReference type="PROSITE" id="PS51864"/>
    </source>
</evidence>
<dbReference type="PROSITE" id="PS51864">
    <property type="entry name" value="ASTACIN"/>
    <property type="match status" value="1"/>
</dbReference>
<sequence length="259" mass="29857">MGQKISNTSVIGILLVLLILQVKHNVGVGRSRGRSGPTTDAIPRLHDKDVVDGVIRAAEQFEKITSSAGSRREKRQMRKFVSKWENRIMNYYYDGNFEEDRRVYVEKAMKYIRDRTCIDFVKNSSANHTVRISKGKGCHYSNYGLHIGLKDISLGPNCAHRRTDRNNHVRVNLSLAQENKYPLSKLDADDFIEYVPYDYGSIMHYKPNDLQAIFPSNESHVITPHNKRYLYTIGSRIPSFYDIMSINEHYSCSGTFHFD</sequence>
<evidence type="ECO:0000256" key="3">
    <source>
        <dbReference type="RuleBase" id="RU361183"/>
    </source>
</evidence>
<dbReference type="GO" id="GO:0004222">
    <property type="term" value="F:metalloendopeptidase activity"/>
    <property type="evidence" value="ECO:0007669"/>
    <property type="project" value="UniProtKB-UniRule"/>
</dbReference>